<dbReference type="InterPro" id="IPR010775">
    <property type="entry name" value="DUF1365"/>
</dbReference>
<evidence type="ECO:0000313" key="1">
    <source>
        <dbReference type="EMBL" id="PWR18564.1"/>
    </source>
</evidence>
<dbReference type="RefSeq" id="WP_109907610.1">
    <property type="nucleotide sequence ID" value="NZ_QGLE01000013.1"/>
</dbReference>
<dbReference type="EMBL" id="QGLE01000013">
    <property type="protein sequence ID" value="PWR18564.1"/>
    <property type="molecule type" value="Genomic_DNA"/>
</dbReference>
<dbReference type="OrthoDB" id="9778801at2"/>
<sequence length="253" mass="28369">MSGPAARLFVGRVFHGRHRPLRHAFGYRVFSVLLDIDRLDEAARRSCLFAINRFGVLSFHERDHGARDGSPLRPWVEAQVANAGIGIPRGQRIEILCFPRLWSFVFNPLSIYFIGDGEIPAAIVYEVKNTFGEQHAYALSVDGENGLIEQETAKTFHVSPFMQMGLRYRFRLRRPDDALAVAIDAGDGDGPVLTARLTGRERAFDDRNLAAAVLGHPLMTLKVVAAIHWQALRLWLKGAPFFRKPAVAEDLRP</sequence>
<dbReference type="Pfam" id="PF07103">
    <property type="entry name" value="DUF1365"/>
    <property type="match status" value="1"/>
</dbReference>
<organism evidence="1 2">
    <name type="scientific">Zavarzinia aquatilis</name>
    <dbReference type="NCBI Taxonomy" id="2211142"/>
    <lineage>
        <taxon>Bacteria</taxon>
        <taxon>Pseudomonadati</taxon>
        <taxon>Pseudomonadota</taxon>
        <taxon>Alphaproteobacteria</taxon>
        <taxon>Rhodospirillales</taxon>
        <taxon>Zavarziniaceae</taxon>
        <taxon>Zavarzinia</taxon>
    </lineage>
</organism>
<dbReference type="PANTHER" id="PTHR33973:SF4">
    <property type="entry name" value="OS07G0153300 PROTEIN"/>
    <property type="match status" value="1"/>
</dbReference>
<accession>A0A317DW28</accession>
<dbReference type="PANTHER" id="PTHR33973">
    <property type="entry name" value="OS07G0153300 PROTEIN"/>
    <property type="match status" value="1"/>
</dbReference>
<keyword evidence="2" id="KW-1185">Reference proteome</keyword>
<proteinExistence type="predicted"/>
<reference evidence="1 2" key="1">
    <citation type="submission" date="2018-05" db="EMBL/GenBank/DDBJ databases">
        <title>Zavarzinia sp. HR-AS.</title>
        <authorList>
            <person name="Lee Y."/>
            <person name="Jeon C.O."/>
        </authorList>
    </citation>
    <scope>NUCLEOTIDE SEQUENCE [LARGE SCALE GENOMIC DNA]</scope>
    <source>
        <strain evidence="1 2">HR-AS</strain>
    </source>
</reference>
<dbReference type="AlphaFoldDB" id="A0A317DW28"/>
<protein>
    <submittedName>
        <fullName evidence="1">DUF1365 domain-containing protein</fullName>
    </submittedName>
</protein>
<name>A0A317DW28_9PROT</name>
<gene>
    <name evidence="1" type="ORF">DKG74_18215</name>
</gene>
<dbReference type="Proteomes" id="UP000245461">
    <property type="component" value="Unassembled WGS sequence"/>
</dbReference>
<evidence type="ECO:0000313" key="2">
    <source>
        <dbReference type="Proteomes" id="UP000245461"/>
    </source>
</evidence>
<comment type="caution">
    <text evidence="1">The sequence shown here is derived from an EMBL/GenBank/DDBJ whole genome shotgun (WGS) entry which is preliminary data.</text>
</comment>